<dbReference type="PROSITE" id="PS50925">
    <property type="entry name" value="BLUF"/>
    <property type="match status" value="1"/>
</dbReference>
<protein>
    <submittedName>
        <fullName evidence="2">BLUF domain-containing protein</fullName>
    </submittedName>
</protein>
<dbReference type="AlphaFoldDB" id="A0A6G7IZ30"/>
<dbReference type="InterPro" id="IPR007024">
    <property type="entry name" value="BLUF_domain"/>
</dbReference>
<proteinExistence type="predicted"/>
<gene>
    <name evidence="2" type="ORF">GVT53_03650</name>
</gene>
<dbReference type="InterPro" id="IPR036046">
    <property type="entry name" value="Acylphosphatase-like_dom_sf"/>
</dbReference>
<dbReference type="SMART" id="SM01034">
    <property type="entry name" value="BLUF"/>
    <property type="match status" value="1"/>
</dbReference>
<evidence type="ECO:0000259" key="1">
    <source>
        <dbReference type="PROSITE" id="PS50925"/>
    </source>
</evidence>
<keyword evidence="3" id="KW-1185">Reference proteome</keyword>
<evidence type="ECO:0000313" key="2">
    <source>
        <dbReference type="EMBL" id="QII43806.1"/>
    </source>
</evidence>
<dbReference type="GO" id="GO:0071949">
    <property type="term" value="F:FAD binding"/>
    <property type="evidence" value="ECO:0007669"/>
    <property type="project" value="InterPro"/>
</dbReference>
<dbReference type="RefSeq" id="WP_166247468.1">
    <property type="nucleotide sequence ID" value="NZ_CP049616.1"/>
</dbReference>
<dbReference type="Pfam" id="PF04940">
    <property type="entry name" value="BLUF"/>
    <property type="match status" value="1"/>
</dbReference>
<dbReference type="Gene3D" id="3.30.70.100">
    <property type="match status" value="1"/>
</dbReference>
<dbReference type="GO" id="GO:0009882">
    <property type="term" value="F:blue light photoreceptor activity"/>
    <property type="evidence" value="ECO:0007669"/>
    <property type="project" value="InterPro"/>
</dbReference>
<name>A0A6G7IZ30_9FLAO</name>
<feature type="domain" description="BLUF" evidence="1">
    <location>
        <begin position="2"/>
        <end position="81"/>
    </location>
</feature>
<dbReference type="Proteomes" id="UP000502928">
    <property type="component" value="Chromosome"/>
</dbReference>
<dbReference type="KEGG" id="mut:GVT53_03650"/>
<dbReference type="EMBL" id="CP049616">
    <property type="protein sequence ID" value="QII43806.1"/>
    <property type="molecule type" value="Genomic_DNA"/>
</dbReference>
<evidence type="ECO:0000313" key="3">
    <source>
        <dbReference type="Proteomes" id="UP000502928"/>
    </source>
</evidence>
<sequence length="81" mass="9630">MIYTLTYESVIVKPMDNQEMGLLLEQSRNNNIRDNITGCLIYYMGGFIQVLEGDRTKVLELYEKIKLDKRHKNVHMFSYPR</sequence>
<reference evidence="2 3" key="1">
    <citation type="submission" date="2020-02" db="EMBL/GenBank/DDBJ databases">
        <title>Complete genome of Muricauda sp. 501str8.</title>
        <authorList>
            <person name="Dong B."/>
            <person name="Zhu S."/>
            <person name="Yang J."/>
            <person name="Chen J."/>
        </authorList>
    </citation>
    <scope>NUCLEOTIDE SEQUENCE [LARGE SCALE GENOMIC DNA]</scope>
    <source>
        <strain evidence="2 3">501str8</strain>
    </source>
</reference>
<dbReference type="SUPFAM" id="SSF54975">
    <property type="entry name" value="Acylphosphatase/BLUF domain-like"/>
    <property type="match status" value="1"/>
</dbReference>
<accession>A0A6G7IZ30</accession>
<organism evidence="2 3">
    <name type="scientific">Flagellimonas oceani</name>
    <dbReference type="NCBI Taxonomy" id="2698672"/>
    <lineage>
        <taxon>Bacteria</taxon>
        <taxon>Pseudomonadati</taxon>
        <taxon>Bacteroidota</taxon>
        <taxon>Flavobacteriia</taxon>
        <taxon>Flavobacteriales</taxon>
        <taxon>Flavobacteriaceae</taxon>
        <taxon>Flagellimonas</taxon>
    </lineage>
</organism>